<dbReference type="EMBL" id="VDGI01000028">
    <property type="protein sequence ID" value="TQR17340.1"/>
    <property type="molecule type" value="Genomic_DNA"/>
</dbReference>
<evidence type="ECO:0000259" key="2">
    <source>
        <dbReference type="Pfam" id="PF13439"/>
    </source>
</evidence>
<evidence type="ECO:0000259" key="1">
    <source>
        <dbReference type="Pfam" id="PF00534"/>
    </source>
</evidence>
<protein>
    <submittedName>
        <fullName evidence="3">Glycosyltransferase family 4 protein</fullName>
    </submittedName>
</protein>
<dbReference type="PANTHER" id="PTHR12526:SF630">
    <property type="entry name" value="GLYCOSYLTRANSFERASE"/>
    <property type="match status" value="1"/>
</dbReference>
<name>A0A544TIR6_9BACI</name>
<dbReference type="AlphaFoldDB" id="A0A544TIR6"/>
<accession>A0A544TIR6</accession>
<gene>
    <name evidence="3" type="ORF">FG384_18135</name>
</gene>
<keyword evidence="3" id="KW-0808">Transferase</keyword>
<dbReference type="CDD" id="cd03808">
    <property type="entry name" value="GT4_CapM-like"/>
    <property type="match status" value="1"/>
</dbReference>
<dbReference type="SUPFAM" id="SSF53756">
    <property type="entry name" value="UDP-Glycosyltransferase/glycogen phosphorylase"/>
    <property type="match status" value="1"/>
</dbReference>
<feature type="domain" description="Glycosyl transferase family 1" evidence="1">
    <location>
        <begin position="191"/>
        <end position="337"/>
    </location>
</feature>
<dbReference type="GO" id="GO:0016757">
    <property type="term" value="F:glycosyltransferase activity"/>
    <property type="evidence" value="ECO:0007669"/>
    <property type="project" value="InterPro"/>
</dbReference>
<dbReference type="Gene3D" id="3.40.50.2000">
    <property type="entry name" value="Glycogen Phosphorylase B"/>
    <property type="match status" value="2"/>
</dbReference>
<dbReference type="Pfam" id="PF13439">
    <property type="entry name" value="Glyco_transf_4"/>
    <property type="match status" value="1"/>
</dbReference>
<sequence length="366" mass="41166">MKIVQLITHMNEIGGAQVHVRDLSKQLAMDGHPVTIISGGDEIIADGLLIEEVTYMHSKFLIRKISFIKDFLAFLEIRKKLKLIKPDIVAIHSSKAGIIGRIACWSLRIPSVFTAHGWAFTEGVEKKKQRLYLSIEKWVGKLSMKVITVCDQDRNLALRHQVLPSEKIITVHNGVMDSKNTSLEKGNREVVKILMVARFEKPKQQLELLEALLHIKHLNWQMIFVGDGSLKRASAQFVQENYLGHKVTFLGSHSNVAGLLSDADLFVLTSAWEGLPLSILEAMLHSLPIIASNVGGVKEAVRDTENGFLIRNNLSELLSILIENELLRKNMGEKSREIYEASFTFEKMYTKTISTYRNLIVSGENG</sequence>
<dbReference type="OrthoDB" id="9806653at2"/>
<comment type="caution">
    <text evidence="3">The sequence shown here is derived from an EMBL/GenBank/DDBJ whole genome shotgun (WGS) entry which is preliminary data.</text>
</comment>
<evidence type="ECO:0000313" key="3">
    <source>
        <dbReference type="EMBL" id="TQR17340.1"/>
    </source>
</evidence>
<organism evidence="3 4">
    <name type="scientific">Psychrobacillus vulpis</name>
    <dbReference type="NCBI Taxonomy" id="2325572"/>
    <lineage>
        <taxon>Bacteria</taxon>
        <taxon>Bacillati</taxon>
        <taxon>Bacillota</taxon>
        <taxon>Bacilli</taxon>
        <taxon>Bacillales</taxon>
        <taxon>Bacillaceae</taxon>
        <taxon>Psychrobacillus</taxon>
    </lineage>
</organism>
<proteinExistence type="predicted"/>
<feature type="domain" description="Glycosyltransferase subfamily 4-like N-terminal" evidence="2">
    <location>
        <begin position="13"/>
        <end position="175"/>
    </location>
</feature>
<keyword evidence="4" id="KW-1185">Reference proteome</keyword>
<dbReference type="Pfam" id="PF00534">
    <property type="entry name" value="Glycos_transf_1"/>
    <property type="match status" value="1"/>
</dbReference>
<dbReference type="InterPro" id="IPR028098">
    <property type="entry name" value="Glyco_trans_4-like_N"/>
</dbReference>
<dbReference type="Proteomes" id="UP000316626">
    <property type="component" value="Unassembled WGS sequence"/>
</dbReference>
<dbReference type="InterPro" id="IPR001296">
    <property type="entry name" value="Glyco_trans_1"/>
</dbReference>
<evidence type="ECO:0000313" key="4">
    <source>
        <dbReference type="Proteomes" id="UP000316626"/>
    </source>
</evidence>
<reference evidence="3 4" key="1">
    <citation type="submission" date="2019-06" db="EMBL/GenBank/DDBJ databases">
        <title>Psychrobacillus vulpis sp. nov., a new species isolated from feces of a red fox that inhabits in The Tablas de Daimiel Natural Park, Albacete, Spain.</title>
        <authorList>
            <person name="Rodriguez M."/>
            <person name="Reina J.C."/>
            <person name="Bejar V."/>
            <person name="Llamas I."/>
        </authorList>
    </citation>
    <scope>NUCLEOTIDE SEQUENCE [LARGE SCALE GENOMIC DNA]</scope>
    <source>
        <strain evidence="3 4">Z8</strain>
    </source>
</reference>
<dbReference type="RefSeq" id="WP_142644098.1">
    <property type="nucleotide sequence ID" value="NZ_VDGI01000028.1"/>
</dbReference>
<dbReference type="PANTHER" id="PTHR12526">
    <property type="entry name" value="GLYCOSYLTRANSFERASE"/>
    <property type="match status" value="1"/>
</dbReference>